<evidence type="ECO:0000313" key="2">
    <source>
        <dbReference type="EMBL" id="CUM85251.1"/>
    </source>
</evidence>
<protein>
    <submittedName>
        <fullName evidence="2">DNA binding domain, excisionase family</fullName>
    </submittedName>
</protein>
<feature type="domain" description="Helix-turn-helix" evidence="1">
    <location>
        <begin position="8"/>
        <end position="55"/>
    </location>
</feature>
<organism evidence="2 3">
    <name type="scientific">Faecalibacterium prausnitzii</name>
    <dbReference type="NCBI Taxonomy" id="853"/>
    <lineage>
        <taxon>Bacteria</taxon>
        <taxon>Bacillati</taxon>
        <taxon>Bacillota</taxon>
        <taxon>Clostridia</taxon>
        <taxon>Eubacteriales</taxon>
        <taxon>Oscillospiraceae</taxon>
        <taxon>Faecalibacterium</taxon>
    </lineage>
</organism>
<dbReference type="RefSeq" id="WP_081028407.1">
    <property type="nucleotide sequence ID" value="NZ_CP181368.1"/>
</dbReference>
<dbReference type="InterPro" id="IPR010093">
    <property type="entry name" value="SinI_DNA-bd"/>
</dbReference>
<dbReference type="EMBL" id="CYXN01000004">
    <property type="protein sequence ID" value="CUM85251.1"/>
    <property type="molecule type" value="Genomic_DNA"/>
</dbReference>
<evidence type="ECO:0000259" key="1">
    <source>
        <dbReference type="Pfam" id="PF12728"/>
    </source>
</evidence>
<dbReference type="Pfam" id="PF12728">
    <property type="entry name" value="HTH_17"/>
    <property type="match status" value="1"/>
</dbReference>
<name>A0A173S4U5_9FIRM</name>
<dbReference type="AlphaFoldDB" id="A0A173S4U5"/>
<dbReference type="GO" id="GO:0003677">
    <property type="term" value="F:DNA binding"/>
    <property type="evidence" value="ECO:0007669"/>
    <property type="project" value="InterPro"/>
</dbReference>
<reference evidence="2 3" key="1">
    <citation type="submission" date="2015-09" db="EMBL/GenBank/DDBJ databases">
        <authorList>
            <consortium name="Pathogen Informatics"/>
        </authorList>
    </citation>
    <scope>NUCLEOTIDE SEQUENCE [LARGE SCALE GENOMIC DNA]</scope>
    <source>
        <strain evidence="2 3">2789STDY5834970</strain>
    </source>
</reference>
<gene>
    <name evidence="2" type="ORF">ERS852582_00827</name>
</gene>
<dbReference type="InterPro" id="IPR041657">
    <property type="entry name" value="HTH_17"/>
</dbReference>
<proteinExistence type="predicted"/>
<dbReference type="NCBIfam" id="TIGR01764">
    <property type="entry name" value="excise"/>
    <property type="match status" value="1"/>
</dbReference>
<dbReference type="Proteomes" id="UP000095649">
    <property type="component" value="Unassembled WGS sequence"/>
</dbReference>
<sequence length="58" mass="6883">MLDNYPDVLSFRQVMEITHVGRNLLLRLLNSGEIPAFKMGKLWKVYKQDLIQYMSHCQ</sequence>
<evidence type="ECO:0000313" key="3">
    <source>
        <dbReference type="Proteomes" id="UP000095649"/>
    </source>
</evidence>
<accession>A0A173S4U5</accession>